<dbReference type="Proteomes" id="UP001596302">
    <property type="component" value="Unassembled WGS sequence"/>
</dbReference>
<dbReference type="InterPro" id="IPR011009">
    <property type="entry name" value="Kinase-like_dom_sf"/>
</dbReference>
<dbReference type="Pfam" id="PF13671">
    <property type="entry name" value="AAA_33"/>
    <property type="match status" value="1"/>
</dbReference>
<name>A0ABW1J3G0_9PSEU</name>
<dbReference type="EMBL" id="JBHSQW010000025">
    <property type="protein sequence ID" value="MFC5994987.1"/>
    <property type="molecule type" value="Genomic_DNA"/>
</dbReference>
<feature type="region of interest" description="Disordered" evidence="1">
    <location>
        <begin position="487"/>
        <end position="510"/>
    </location>
</feature>
<evidence type="ECO:0000313" key="3">
    <source>
        <dbReference type="Proteomes" id="UP001596302"/>
    </source>
</evidence>
<dbReference type="SUPFAM" id="SSF56112">
    <property type="entry name" value="Protein kinase-like (PK-like)"/>
    <property type="match status" value="1"/>
</dbReference>
<protein>
    <submittedName>
        <fullName evidence="2">AAA family ATPase</fullName>
    </submittedName>
</protein>
<dbReference type="PANTHER" id="PTHR43883">
    <property type="entry name" value="SLR0207 PROTEIN"/>
    <property type="match status" value="1"/>
</dbReference>
<organism evidence="2 3">
    <name type="scientific">Pseudonocardia hispaniensis</name>
    <dbReference type="NCBI Taxonomy" id="904933"/>
    <lineage>
        <taxon>Bacteria</taxon>
        <taxon>Bacillati</taxon>
        <taxon>Actinomycetota</taxon>
        <taxon>Actinomycetes</taxon>
        <taxon>Pseudonocardiales</taxon>
        <taxon>Pseudonocardiaceae</taxon>
        <taxon>Pseudonocardia</taxon>
    </lineage>
</organism>
<dbReference type="PANTHER" id="PTHR43883:SF1">
    <property type="entry name" value="GLUCONOKINASE"/>
    <property type="match status" value="1"/>
</dbReference>
<dbReference type="SUPFAM" id="SSF52540">
    <property type="entry name" value="P-loop containing nucleoside triphosphate hydrolases"/>
    <property type="match status" value="1"/>
</dbReference>
<comment type="caution">
    <text evidence="2">The sequence shown here is derived from an EMBL/GenBank/DDBJ whole genome shotgun (WGS) entry which is preliminary data.</text>
</comment>
<evidence type="ECO:0000256" key="1">
    <source>
        <dbReference type="SAM" id="MobiDB-lite"/>
    </source>
</evidence>
<keyword evidence="3" id="KW-1185">Reference proteome</keyword>
<sequence>MSGAELRETHVGIVVLIGDRAYKMKKPVRTGFLDFSTLELRREALRRELELNRRLSPDVYLGISDVSAARPDGEPAEVAEHLLVMRRMPADRRLATLLATGEDISGPLRDLARLVARFHAGAERGPAVNAQGTREALRNRWQDNVVETRAILGAPLDDAAIEHIERLAMRFVDGRGPLFDRRIADDRIVDGHGDLIADDVFLLDDGPRVLDCLEFDDRLRYLDALDDVAFLAMDLERLGAPHRAAEFLDAYVAFSGDPAPSALRHHYTAYRAFVRAKVACLRHAQGDAAAAAAAVEYAEVARRHLERGAVRLALVGGLPGTGKTTVAGGLADRFGAVVLSSDRIRKELAGIDPTARAGAAYREGLYRAEHTEALYRELLDRAGELLARGESVILDASWTSALHRQEAEKLAKDTHSELIQLECRTSTEVAAQRLRSRPVGSSDATAQIAAQMAVAADEWPDAVILSTSGTVEESLRHATSVWQAATHEGFDRQATGERRGGASLHSGNGT</sequence>
<gene>
    <name evidence="2" type="ORF">ACFQE5_12275</name>
</gene>
<proteinExistence type="predicted"/>
<dbReference type="RefSeq" id="WP_379585000.1">
    <property type="nucleotide sequence ID" value="NZ_JBHSQW010000025.1"/>
</dbReference>
<accession>A0ABW1J3G0</accession>
<dbReference type="InterPro" id="IPR027417">
    <property type="entry name" value="P-loop_NTPase"/>
</dbReference>
<dbReference type="Gene3D" id="3.40.50.300">
    <property type="entry name" value="P-loop containing nucleotide triphosphate hydrolases"/>
    <property type="match status" value="1"/>
</dbReference>
<feature type="compositionally biased region" description="Basic and acidic residues" evidence="1">
    <location>
        <begin position="488"/>
        <end position="500"/>
    </location>
</feature>
<dbReference type="InterPro" id="IPR052732">
    <property type="entry name" value="Cell-binding_unc_protein"/>
</dbReference>
<reference evidence="3" key="1">
    <citation type="journal article" date="2019" name="Int. J. Syst. Evol. Microbiol.">
        <title>The Global Catalogue of Microorganisms (GCM) 10K type strain sequencing project: providing services to taxonomists for standard genome sequencing and annotation.</title>
        <authorList>
            <consortium name="The Broad Institute Genomics Platform"/>
            <consortium name="The Broad Institute Genome Sequencing Center for Infectious Disease"/>
            <person name="Wu L."/>
            <person name="Ma J."/>
        </authorList>
    </citation>
    <scope>NUCLEOTIDE SEQUENCE [LARGE SCALE GENOMIC DNA]</scope>
    <source>
        <strain evidence="3">CCM 8391</strain>
    </source>
</reference>
<evidence type="ECO:0000313" key="2">
    <source>
        <dbReference type="EMBL" id="MFC5994987.1"/>
    </source>
</evidence>